<evidence type="ECO:0000313" key="3">
    <source>
        <dbReference type="Proteomes" id="UP001152797"/>
    </source>
</evidence>
<proteinExistence type="predicted"/>
<dbReference type="EMBL" id="CAMXCT020002449">
    <property type="protein sequence ID" value="CAL1151623.1"/>
    <property type="molecule type" value="Genomic_DNA"/>
</dbReference>
<keyword evidence="3" id="KW-1185">Reference proteome</keyword>
<protein>
    <submittedName>
        <fullName evidence="1">Uncharacterized protein</fullName>
    </submittedName>
</protein>
<organism evidence="1">
    <name type="scientific">Cladocopium goreaui</name>
    <dbReference type="NCBI Taxonomy" id="2562237"/>
    <lineage>
        <taxon>Eukaryota</taxon>
        <taxon>Sar</taxon>
        <taxon>Alveolata</taxon>
        <taxon>Dinophyceae</taxon>
        <taxon>Suessiales</taxon>
        <taxon>Symbiodiniaceae</taxon>
        <taxon>Cladocopium</taxon>
    </lineage>
</organism>
<sequence>VEPSLVSAIPLHDLDKPYFFRVDAFHALHKGFMGDIAANALVCCYDHEFFGDLSFEDFCATCFSELKEFCAKESKTLHMTQLSRPLLGFGRSSDYPTAGWFKGADTVCILEFLESRIGGDLIAMSESRKPIFLEIHATISAANAFMRCMYRAGLWLSHEERDFLLKAGTRCVNSFLRCALRAFNASATRWKFMPKFHLFGEWLFTMEKQKRLGLPSPNLLMFSCQMDEDYVGRIGSISRTVSLRTVHTRTLTRYLIALVANWG</sequence>
<dbReference type="EMBL" id="CAMXCT010002449">
    <property type="protein sequence ID" value="CAI3998248.1"/>
    <property type="molecule type" value="Genomic_DNA"/>
</dbReference>
<evidence type="ECO:0000313" key="1">
    <source>
        <dbReference type="EMBL" id="CAI3998248.1"/>
    </source>
</evidence>
<accession>A0A9P1CVE7</accession>
<evidence type="ECO:0000313" key="2">
    <source>
        <dbReference type="EMBL" id="CAL1151623.1"/>
    </source>
</evidence>
<feature type="non-terminal residue" evidence="1">
    <location>
        <position position="263"/>
    </location>
</feature>
<dbReference type="EMBL" id="CAMXCT030002449">
    <property type="protein sequence ID" value="CAL4785560.1"/>
    <property type="molecule type" value="Genomic_DNA"/>
</dbReference>
<reference evidence="1" key="1">
    <citation type="submission" date="2022-10" db="EMBL/GenBank/DDBJ databases">
        <authorList>
            <person name="Chen Y."/>
            <person name="Dougan E. K."/>
            <person name="Chan C."/>
            <person name="Rhodes N."/>
            <person name="Thang M."/>
        </authorList>
    </citation>
    <scope>NUCLEOTIDE SEQUENCE</scope>
</reference>
<dbReference type="OrthoDB" id="406962at2759"/>
<name>A0A9P1CVE7_9DINO</name>
<dbReference type="Proteomes" id="UP001152797">
    <property type="component" value="Unassembled WGS sequence"/>
</dbReference>
<comment type="caution">
    <text evidence="1">The sequence shown here is derived from an EMBL/GenBank/DDBJ whole genome shotgun (WGS) entry which is preliminary data.</text>
</comment>
<dbReference type="AlphaFoldDB" id="A0A9P1CVE7"/>
<gene>
    <name evidence="1" type="ORF">C1SCF055_LOCUS24564</name>
</gene>
<reference evidence="2" key="2">
    <citation type="submission" date="2024-04" db="EMBL/GenBank/DDBJ databases">
        <authorList>
            <person name="Chen Y."/>
            <person name="Shah S."/>
            <person name="Dougan E. K."/>
            <person name="Thang M."/>
            <person name="Chan C."/>
        </authorList>
    </citation>
    <scope>NUCLEOTIDE SEQUENCE [LARGE SCALE GENOMIC DNA]</scope>
</reference>